<dbReference type="RefSeq" id="WP_055973127.1">
    <property type="nucleotide sequence ID" value="NZ_BDDW01000005.1"/>
</dbReference>
<evidence type="ECO:0000256" key="1">
    <source>
        <dbReference type="SAM" id="Phobius"/>
    </source>
</evidence>
<keyword evidence="1" id="KW-0812">Transmembrane</keyword>
<keyword evidence="1" id="KW-1133">Transmembrane helix</keyword>
<organism evidence="2 3">
    <name type="scientific">Paenarthrobacter nicotinovorans</name>
    <name type="common">Arthrobacter nicotinovorans</name>
    <dbReference type="NCBI Taxonomy" id="29320"/>
    <lineage>
        <taxon>Bacteria</taxon>
        <taxon>Bacillati</taxon>
        <taxon>Actinomycetota</taxon>
        <taxon>Actinomycetes</taxon>
        <taxon>Micrococcales</taxon>
        <taxon>Micrococcaceae</taxon>
        <taxon>Paenarthrobacter</taxon>
    </lineage>
</organism>
<evidence type="ECO:0008006" key="4">
    <source>
        <dbReference type="Google" id="ProtNLM"/>
    </source>
</evidence>
<protein>
    <recommendedName>
        <fullName evidence="4">DUF3040 family protein</fullName>
    </recommendedName>
</protein>
<accession>A0ABT9TN51</accession>
<keyword evidence="3" id="KW-1185">Reference proteome</keyword>
<feature type="transmembrane region" description="Helical" evidence="1">
    <location>
        <begin position="39"/>
        <end position="57"/>
    </location>
</feature>
<keyword evidence="1" id="KW-0472">Membrane</keyword>
<dbReference type="Proteomes" id="UP001244563">
    <property type="component" value="Unassembled WGS sequence"/>
</dbReference>
<evidence type="ECO:0000313" key="2">
    <source>
        <dbReference type="EMBL" id="MDQ0102491.1"/>
    </source>
</evidence>
<dbReference type="Pfam" id="PF11239">
    <property type="entry name" value="DUF3040"/>
    <property type="match status" value="1"/>
</dbReference>
<dbReference type="EMBL" id="JAUSSW010000005">
    <property type="protein sequence ID" value="MDQ0102491.1"/>
    <property type="molecule type" value="Genomic_DNA"/>
</dbReference>
<name>A0ABT9TN51_PAENI</name>
<evidence type="ECO:0000313" key="3">
    <source>
        <dbReference type="Proteomes" id="UP001244563"/>
    </source>
</evidence>
<gene>
    <name evidence="2" type="ORF">J2T10_002144</name>
</gene>
<comment type="caution">
    <text evidence="2">The sequence shown here is derived from an EMBL/GenBank/DDBJ whole genome shotgun (WGS) entry which is preliminary data.</text>
</comment>
<feature type="transmembrane region" description="Helical" evidence="1">
    <location>
        <begin position="63"/>
        <end position="83"/>
    </location>
</feature>
<sequence>MSLSDEERRSLEELEQDLAATDPDLAHELMSGRLRGAKARTTFGILAVLCGFVMVIAGIITQLLVLGVVGFLLAGSGAYLLFAGTPFRRRVGRHGQGPAA</sequence>
<dbReference type="InterPro" id="IPR021401">
    <property type="entry name" value="DUF3040"/>
</dbReference>
<proteinExistence type="predicted"/>
<reference evidence="2 3" key="1">
    <citation type="submission" date="2023-07" db="EMBL/GenBank/DDBJ databases">
        <title>Sorghum-associated microbial communities from plants grown in Nebraska, USA.</title>
        <authorList>
            <person name="Schachtman D."/>
        </authorList>
    </citation>
    <scope>NUCLEOTIDE SEQUENCE [LARGE SCALE GENOMIC DNA]</scope>
    <source>
        <strain evidence="2 3">CC523</strain>
    </source>
</reference>